<sequence length="140" mass="16161">MARTNQSGKRTRVDPDALPEPPRLSQMPVDSWFEEDDERTAYHERLSVLEILVPKHLADNVLPEEEYPGFWRLIDIQGVRQFLFMRERRGWKIPDQQDDYRPLSPAVRAFLRAASSQEEPRNSYGGGSPHSLGHGTGEIY</sequence>
<accession>A0ABU6UWC6</accession>
<evidence type="ECO:0000256" key="1">
    <source>
        <dbReference type="SAM" id="MobiDB-lite"/>
    </source>
</evidence>
<dbReference type="EMBL" id="JASCZI010123450">
    <property type="protein sequence ID" value="MED6165399.1"/>
    <property type="molecule type" value="Genomic_DNA"/>
</dbReference>
<gene>
    <name evidence="2" type="ORF">PIB30_099193</name>
</gene>
<protein>
    <submittedName>
        <fullName evidence="2">Uncharacterized protein</fullName>
    </submittedName>
</protein>
<reference evidence="2 3" key="1">
    <citation type="journal article" date="2023" name="Plants (Basel)">
        <title>Bridging the Gap: Combining Genomics and Transcriptomics Approaches to Understand Stylosanthes scabra, an Orphan Legume from the Brazilian Caatinga.</title>
        <authorList>
            <person name="Ferreira-Neto J.R.C."/>
            <person name="da Silva M.D."/>
            <person name="Binneck E."/>
            <person name="de Melo N.F."/>
            <person name="da Silva R.H."/>
            <person name="de Melo A.L.T.M."/>
            <person name="Pandolfi V."/>
            <person name="Bustamante F.O."/>
            <person name="Brasileiro-Vidal A.C."/>
            <person name="Benko-Iseppon A.M."/>
        </authorList>
    </citation>
    <scope>NUCLEOTIDE SEQUENCE [LARGE SCALE GENOMIC DNA]</scope>
    <source>
        <tissue evidence="2">Leaves</tissue>
    </source>
</reference>
<evidence type="ECO:0000313" key="2">
    <source>
        <dbReference type="EMBL" id="MED6165399.1"/>
    </source>
</evidence>
<feature type="region of interest" description="Disordered" evidence="1">
    <location>
        <begin position="114"/>
        <end position="140"/>
    </location>
</feature>
<proteinExistence type="predicted"/>
<evidence type="ECO:0000313" key="3">
    <source>
        <dbReference type="Proteomes" id="UP001341840"/>
    </source>
</evidence>
<feature type="region of interest" description="Disordered" evidence="1">
    <location>
        <begin position="1"/>
        <end position="31"/>
    </location>
</feature>
<organism evidence="2 3">
    <name type="scientific">Stylosanthes scabra</name>
    <dbReference type="NCBI Taxonomy" id="79078"/>
    <lineage>
        <taxon>Eukaryota</taxon>
        <taxon>Viridiplantae</taxon>
        <taxon>Streptophyta</taxon>
        <taxon>Embryophyta</taxon>
        <taxon>Tracheophyta</taxon>
        <taxon>Spermatophyta</taxon>
        <taxon>Magnoliopsida</taxon>
        <taxon>eudicotyledons</taxon>
        <taxon>Gunneridae</taxon>
        <taxon>Pentapetalae</taxon>
        <taxon>rosids</taxon>
        <taxon>fabids</taxon>
        <taxon>Fabales</taxon>
        <taxon>Fabaceae</taxon>
        <taxon>Papilionoideae</taxon>
        <taxon>50 kb inversion clade</taxon>
        <taxon>dalbergioids sensu lato</taxon>
        <taxon>Dalbergieae</taxon>
        <taxon>Pterocarpus clade</taxon>
        <taxon>Stylosanthes</taxon>
    </lineage>
</organism>
<name>A0ABU6UWC6_9FABA</name>
<dbReference type="Proteomes" id="UP001341840">
    <property type="component" value="Unassembled WGS sequence"/>
</dbReference>
<comment type="caution">
    <text evidence="2">The sequence shown here is derived from an EMBL/GenBank/DDBJ whole genome shotgun (WGS) entry which is preliminary data.</text>
</comment>
<keyword evidence="3" id="KW-1185">Reference proteome</keyword>